<evidence type="ECO:0000256" key="11">
    <source>
        <dbReference type="ARBA" id="ARBA00023136"/>
    </source>
</evidence>
<organism evidence="14 15">
    <name type="scientific">Petrolisthes manimaculis</name>
    <dbReference type="NCBI Taxonomy" id="1843537"/>
    <lineage>
        <taxon>Eukaryota</taxon>
        <taxon>Metazoa</taxon>
        <taxon>Ecdysozoa</taxon>
        <taxon>Arthropoda</taxon>
        <taxon>Crustacea</taxon>
        <taxon>Multicrustacea</taxon>
        <taxon>Malacostraca</taxon>
        <taxon>Eumalacostraca</taxon>
        <taxon>Eucarida</taxon>
        <taxon>Decapoda</taxon>
        <taxon>Pleocyemata</taxon>
        <taxon>Anomura</taxon>
        <taxon>Galatheoidea</taxon>
        <taxon>Porcellanidae</taxon>
        <taxon>Petrolisthes</taxon>
    </lineage>
</organism>
<comment type="similarity">
    <text evidence="3">Belongs to the glycosyltransferase 31 family. Beta3-Gal-T subfamily.</text>
</comment>
<dbReference type="AlphaFoldDB" id="A0AAE1UB95"/>
<evidence type="ECO:0000256" key="10">
    <source>
        <dbReference type="ARBA" id="ARBA00022989"/>
    </source>
</evidence>
<dbReference type="PANTHER" id="PTHR23033:SF14">
    <property type="entry name" value="GLYCOPROTEIN-N-ACETYLGALACTOSAMINE 3-BETA-GALACTOSYLTRANSFERASE 1-RELATED"/>
    <property type="match status" value="1"/>
</dbReference>
<dbReference type="Proteomes" id="UP001292094">
    <property type="component" value="Unassembled WGS sequence"/>
</dbReference>
<evidence type="ECO:0000256" key="9">
    <source>
        <dbReference type="ARBA" id="ARBA00022968"/>
    </source>
</evidence>
<accession>A0AAE1UB95</accession>
<sequence length="365" mass="41210">MWWCLAAVAHDHCGVVARVWQPEVALRYQEEGMQGDGDNDKMFLLGHPSLARTATSEYVLALLPDSPLPLQHYPSQTHNRESVSEGSDRILCLISTSPKYHETRAQHVAATWAPHCKRAVFLTTQKDPLLPDILITPGANTYNQLWNKVTQGFEWAYNHRDEFDWVVKADDDTFLLVENLQAAVRGLDPLQPQATGVHLRTWDRGSTYLNGGAGYVLSRGAVIKLVESGLQKHQCDHNLSLGTGEDVNMADCLAYLGVELLDSRDSSGRHRFNIYPPQELVDPRQAHNIRHLWLKQISIFPYKFGYAELSDEVISFHYVDSQSMYLLYYLVYLLNPQGNLRSYSPSPLQPTPQPASLSKSPPVYP</sequence>
<evidence type="ECO:0000256" key="7">
    <source>
        <dbReference type="ARBA" id="ARBA00022692"/>
    </source>
</evidence>
<evidence type="ECO:0000259" key="13">
    <source>
        <dbReference type="Pfam" id="PF02434"/>
    </source>
</evidence>
<evidence type="ECO:0000256" key="5">
    <source>
        <dbReference type="ARBA" id="ARBA00022676"/>
    </source>
</evidence>
<feature type="region of interest" description="Disordered" evidence="12">
    <location>
        <begin position="344"/>
        <end position="365"/>
    </location>
</feature>
<reference evidence="14" key="1">
    <citation type="submission" date="2023-11" db="EMBL/GenBank/DDBJ databases">
        <title>Genome assemblies of two species of porcelain crab, Petrolisthes cinctipes and Petrolisthes manimaculis (Anomura: Porcellanidae).</title>
        <authorList>
            <person name="Angst P."/>
        </authorList>
    </citation>
    <scope>NUCLEOTIDE SEQUENCE</scope>
    <source>
        <strain evidence="14">PB745_02</strain>
        <tissue evidence="14">Gill</tissue>
    </source>
</reference>
<evidence type="ECO:0000256" key="4">
    <source>
        <dbReference type="ARBA" id="ARBA00012557"/>
    </source>
</evidence>
<dbReference type="Gene3D" id="3.90.550.50">
    <property type="match status" value="1"/>
</dbReference>
<evidence type="ECO:0000256" key="3">
    <source>
        <dbReference type="ARBA" id="ARBA00006462"/>
    </source>
</evidence>
<feature type="domain" description="Fringe-like glycosyltransferase" evidence="13">
    <location>
        <begin position="88"/>
        <end position="264"/>
    </location>
</feature>
<dbReference type="Pfam" id="PF02434">
    <property type="entry name" value="Fringe"/>
    <property type="match status" value="1"/>
</dbReference>
<comment type="pathway">
    <text evidence="2">Protein modification; protein glycosylation.</text>
</comment>
<evidence type="ECO:0000313" key="15">
    <source>
        <dbReference type="Proteomes" id="UP001292094"/>
    </source>
</evidence>
<evidence type="ECO:0000313" key="14">
    <source>
        <dbReference type="EMBL" id="KAK4317658.1"/>
    </source>
</evidence>
<evidence type="ECO:0000256" key="8">
    <source>
        <dbReference type="ARBA" id="ARBA00022741"/>
    </source>
</evidence>
<dbReference type="GO" id="GO:0016020">
    <property type="term" value="C:membrane"/>
    <property type="evidence" value="ECO:0007669"/>
    <property type="project" value="UniProtKB-SubCell"/>
</dbReference>
<keyword evidence="15" id="KW-1185">Reference proteome</keyword>
<keyword evidence="10" id="KW-1133">Transmembrane helix</keyword>
<keyword evidence="8" id="KW-0547">Nucleotide-binding</keyword>
<comment type="subcellular location">
    <subcellularLocation>
        <location evidence="1">Membrane</location>
        <topology evidence="1">Single-pass type II membrane protein</topology>
    </subcellularLocation>
</comment>
<dbReference type="PANTHER" id="PTHR23033">
    <property type="entry name" value="BETA1,3-GALACTOSYLTRANSFERASE"/>
    <property type="match status" value="1"/>
</dbReference>
<protein>
    <recommendedName>
        <fullName evidence="4">N-acetylgalactosaminide beta-1,3-galactosyltransferase</fullName>
        <ecNumber evidence="4">2.4.1.122</ecNumber>
    </recommendedName>
</protein>
<dbReference type="GO" id="GO:0000166">
    <property type="term" value="F:nucleotide binding"/>
    <property type="evidence" value="ECO:0007669"/>
    <property type="project" value="UniProtKB-KW"/>
</dbReference>
<evidence type="ECO:0000256" key="12">
    <source>
        <dbReference type="SAM" id="MobiDB-lite"/>
    </source>
</evidence>
<dbReference type="EMBL" id="JAWZYT010000907">
    <property type="protein sequence ID" value="KAK4317658.1"/>
    <property type="molecule type" value="Genomic_DNA"/>
</dbReference>
<dbReference type="EC" id="2.4.1.122" evidence="4"/>
<keyword evidence="9" id="KW-0735">Signal-anchor</keyword>
<comment type="caution">
    <text evidence="14">The sequence shown here is derived from an EMBL/GenBank/DDBJ whole genome shotgun (WGS) entry which is preliminary data.</text>
</comment>
<keyword evidence="11" id="KW-0472">Membrane</keyword>
<keyword evidence="7" id="KW-0812">Transmembrane</keyword>
<dbReference type="InterPro" id="IPR003378">
    <property type="entry name" value="Fringe-like_glycosylTrfase"/>
</dbReference>
<dbReference type="InterPro" id="IPR026050">
    <property type="entry name" value="C1GALT1/C1GALT1_chp1"/>
</dbReference>
<evidence type="ECO:0000256" key="6">
    <source>
        <dbReference type="ARBA" id="ARBA00022679"/>
    </source>
</evidence>
<keyword evidence="5" id="KW-0328">Glycosyltransferase</keyword>
<evidence type="ECO:0000256" key="1">
    <source>
        <dbReference type="ARBA" id="ARBA00004606"/>
    </source>
</evidence>
<dbReference type="GO" id="GO:0016263">
    <property type="term" value="F:glycoprotein-N-acetylgalactosamine 3-beta-galactosyltransferase activity"/>
    <property type="evidence" value="ECO:0007669"/>
    <property type="project" value="UniProtKB-EC"/>
</dbReference>
<name>A0AAE1UB95_9EUCA</name>
<keyword evidence="6" id="KW-0808">Transferase</keyword>
<proteinExistence type="inferred from homology"/>
<evidence type="ECO:0000256" key="2">
    <source>
        <dbReference type="ARBA" id="ARBA00004922"/>
    </source>
</evidence>
<gene>
    <name evidence="14" type="ORF">Pmani_011280</name>
</gene>